<name>A0A0U4B700_9ACTN</name>
<proteinExistence type="predicted"/>
<sequence length="84" mass="8882">MRDNGDLAGHDGCNRFGGEHWSLEGDVVTTSGTRVSTLMACDGVDTWLGRAVSFRWDDGTLRATGPDGDELGLLLTDPDASARG</sequence>
<feature type="domain" description="DUF306" evidence="1">
    <location>
        <begin position="3"/>
        <end position="45"/>
    </location>
</feature>
<dbReference type="Pfam" id="PF03724">
    <property type="entry name" value="META"/>
    <property type="match status" value="1"/>
</dbReference>
<dbReference type="STRING" id="2041.AERYTH_02525"/>
<reference evidence="2 3" key="1">
    <citation type="journal article" date="1991" name="Int. J. Syst. Bacteriol.">
        <title>Description of the erythromycin-producing bacterium Arthrobacter sp. strain NRRL B-3381 as Aeromicrobium erythreum gen. nov., sp. nov.</title>
        <authorList>
            <person name="Miller E.S."/>
            <person name="Woese C.R."/>
            <person name="Brenner S."/>
        </authorList>
    </citation>
    <scope>NUCLEOTIDE SEQUENCE [LARGE SCALE GENOMIC DNA]</scope>
    <source>
        <strain evidence="2 3">AR18</strain>
    </source>
</reference>
<dbReference type="EMBL" id="CP011502">
    <property type="protein sequence ID" value="ALX03652.1"/>
    <property type="molecule type" value="Genomic_DNA"/>
</dbReference>
<protein>
    <recommendedName>
        <fullName evidence="1">DUF306 domain-containing protein</fullName>
    </recommendedName>
</protein>
<evidence type="ECO:0000313" key="2">
    <source>
        <dbReference type="EMBL" id="ALX03652.1"/>
    </source>
</evidence>
<accession>A0A0U4B700</accession>
<dbReference type="AlphaFoldDB" id="A0A0U4B700"/>
<dbReference type="InterPro" id="IPR005184">
    <property type="entry name" value="DUF306_Meta_HslJ"/>
</dbReference>
<dbReference type="InterPro" id="IPR038670">
    <property type="entry name" value="HslJ-like_sf"/>
</dbReference>
<evidence type="ECO:0000259" key="1">
    <source>
        <dbReference type="Pfam" id="PF03724"/>
    </source>
</evidence>
<keyword evidence="3" id="KW-1185">Reference proteome</keyword>
<dbReference type="Proteomes" id="UP000067689">
    <property type="component" value="Chromosome"/>
</dbReference>
<dbReference type="KEGG" id="aer:AERYTH_02525"/>
<evidence type="ECO:0000313" key="3">
    <source>
        <dbReference type="Proteomes" id="UP000067689"/>
    </source>
</evidence>
<organism evidence="2 3">
    <name type="scientific">Aeromicrobium erythreum</name>
    <dbReference type="NCBI Taxonomy" id="2041"/>
    <lineage>
        <taxon>Bacteria</taxon>
        <taxon>Bacillati</taxon>
        <taxon>Actinomycetota</taxon>
        <taxon>Actinomycetes</taxon>
        <taxon>Propionibacteriales</taxon>
        <taxon>Nocardioidaceae</taxon>
        <taxon>Aeromicrobium</taxon>
    </lineage>
</organism>
<dbReference type="PATRIC" id="fig|2041.4.peg.533"/>
<dbReference type="Gene3D" id="2.40.128.270">
    <property type="match status" value="1"/>
</dbReference>
<gene>
    <name evidence="2" type="ORF">AERYTH_02525</name>
</gene>